<name>A0A8T8T3W3_9BASI</name>
<reference evidence="2" key="1">
    <citation type="submission" date="2016-04" db="EMBL/GenBank/DDBJ databases">
        <authorList>
            <person name="Nguyen H.D."/>
            <person name="Samba Siva P."/>
            <person name="Cullis J."/>
            <person name="Levesque C.A."/>
            <person name="Hambleton S."/>
        </authorList>
    </citation>
    <scope>NUCLEOTIDE SEQUENCE</scope>
    <source>
        <strain evidence="2">DAOMC 236416</strain>
    </source>
</reference>
<accession>A0A8T8T3W3</accession>
<proteinExistence type="predicted"/>
<feature type="compositionally biased region" description="Polar residues" evidence="1">
    <location>
        <begin position="29"/>
        <end position="47"/>
    </location>
</feature>
<organism evidence="2 3">
    <name type="scientific">Tilletia indica</name>
    <dbReference type="NCBI Taxonomy" id="43049"/>
    <lineage>
        <taxon>Eukaryota</taxon>
        <taxon>Fungi</taxon>
        <taxon>Dikarya</taxon>
        <taxon>Basidiomycota</taxon>
        <taxon>Ustilaginomycotina</taxon>
        <taxon>Exobasidiomycetes</taxon>
        <taxon>Tilletiales</taxon>
        <taxon>Tilletiaceae</taxon>
        <taxon>Tilletia</taxon>
    </lineage>
</organism>
<feature type="compositionally biased region" description="Basic residues" evidence="1">
    <location>
        <begin position="237"/>
        <end position="246"/>
    </location>
</feature>
<evidence type="ECO:0000313" key="3">
    <source>
        <dbReference type="Proteomes" id="UP000077521"/>
    </source>
</evidence>
<sequence length="309" mass="34358">MAPSSPLSHALKAREATVHDEDIKATDAGETSYQTHHTNSNQPSRSSIRTYLLDPRQPGPWSLDYKSLNAARSMCKALQKMLQLSRVPDSRFNRALFRSGDEPCFESGDRAVEHAAAEYARRECPRSTWLAYDGEYTLISPDDFLIDVHPIFNIALARLEKGTRSRSLGHLALENLRGTTVRLVGGDGNLASYSLAQDLFALVGHRHSHHRQRSRRRRHGRTGPALSPSALDTLHSTHARRRRSFRGARCPPMDAHGSMSRMAAARPTPCGGVACGSPFWTSILARRSLRTWRLAKTAFTGPSIRSKRG</sequence>
<feature type="region of interest" description="Disordered" evidence="1">
    <location>
        <begin position="28"/>
        <end position="47"/>
    </location>
</feature>
<protein>
    <submittedName>
        <fullName evidence="2">Uncharacterized protein</fullName>
    </submittedName>
</protein>
<feature type="compositionally biased region" description="Basic residues" evidence="1">
    <location>
        <begin position="206"/>
        <end position="221"/>
    </location>
</feature>
<evidence type="ECO:0000313" key="2">
    <source>
        <dbReference type="EMBL" id="KAE8254448.1"/>
    </source>
</evidence>
<dbReference type="EMBL" id="LWDF02000190">
    <property type="protein sequence ID" value="KAE8254448.1"/>
    <property type="molecule type" value="Genomic_DNA"/>
</dbReference>
<dbReference type="AlphaFoldDB" id="A0A8T8T3W3"/>
<reference evidence="2" key="2">
    <citation type="journal article" date="2019" name="IMA Fungus">
        <title>Genome sequencing and comparison of five Tilletia species to identify candidate genes for the detection of regulated species infecting wheat.</title>
        <authorList>
            <person name="Nguyen H.D.T."/>
            <person name="Sultana T."/>
            <person name="Kesanakurti P."/>
            <person name="Hambleton S."/>
        </authorList>
    </citation>
    <scope>NUCLEOTIDE SEQUENCE</scope>
    <source>
        <strain evidence="2">DAOMC 236416</strain>
    </source>
</reference>
<keyword evidence="3" id="KW-1185">Reference proteome</keyword>
<comment type="caution">
    <text evidence="2">The sequence shown here is derived from an EMBL/GenBank/DDBJ whole genome shotgun (WGS) entry which is preliminary data.</text>
</comment>
<evidence type="ECO:0000256" key="1">
    <source>
        <dbReference type="SAM" id="MobiDB-lite"/>
    </source>
</evidence>
<gene>
    <name evidence="2" type="ORF">A4X13_0g3409</name>
</gene>
<dbReference type="Proteomes" id="UP000077521">
    <property type="component" value="Unassembled WGS sequence"/>
</dbReference>
<feature type="region of interest" description="Disordered" evidence="1">
    <location>
        <begin position="206"/>
        <end position="261"/>
    </location>
</feature>